<dbReference type="SUPFAM" id="SSF50494">
    <property type="entry name" value="Trypsin-like serine proteases"/>
    <property type="match status" value="1"/>
</dbReference>
<dbReference type="GO" id="GO:0006508">
    <property type="term" value="P:proteolysis"/>
    <property type="evidence" value="ECO:0007669"/>
    <property type="project" value="UniProtKB-KW"/>
</dbReference>
<dbReference type="Pfam" id="PF13365">
    <property type="entry name" value="Trypsin_2"/>
    <property type="match status" value="1"/>
</dbReference>
<dbReference type="Gene3D" id="2.40.10.120">
    <property type="match status" value="1"/>
</dbReference>
<evidence type="ECO:0000313" key="4">
    <source>
        <dbReference type="EMBL" id="SMC23551.1"/>
    </source>
</evidence>
<dbReference type="PANTHER" id="PTHR43343:SF3">
    <property type="entry name" value="PROTEASE DO-LIKE 8, CHLOROPLASTIC"/>
    <property type="match status" value="1"/>
</dbReference>
<dbReference type="STRING" id="1121390.SAMN02746041_01758"/>
<keyword evidence="1" id="KW-0645">Protease</keyword>
<keyword evidence="3" id="KW-0472">Membrane</keyword>
<evidence type="ECO:0000313" key="5">
    <source>
        <dbReference type="Proteomes" id="UP000192783"/>
    </source>
</evidence>
<organism evidence="4 5">
    <name type="scientific">Desulfacinum hydrothermale DSM 13146</name>
    <dbReference type="NCBI Taxonomy" id="1121390"/>
    <lineage>
        <taxon>Bacteria</taxon>
        <taxon>Pseudomonadati</taxon>
        <taxon>Thermodesulfobacteriota</taxon>
        <taxon>Syntrophobacteria</taxon>
        <taxon>Syntrophobacterales</taxon>
        <taxon>Syntrophobacteraceae</taxon>
        <taxon>Desulfacinum</taxon>
    </lineage>
</organism>
<gene>
    <name evidence="4" type="ORF">SAMN02746041_01758</name>
</gene>
<protein>
    <submittedName>
        <fullName evidence="4">Trypsin-like peptidase domain-containing protein</fullName>
    </submittedName>
</protein>
<dbReference type="InterPro" id="IPR051201">
    <property type="entry name" value="Chloro_Bact_Ser_Proteases"/>
</dbReference>
<name>A0A1W1XJ54_9BACT</name>
<keyword evidence="5" id="KW-1185">Reference proteome</keyword>
<dbReference type="OrthoDB" id="9758917at2"/>
<keyword evidence="2" id="KW-0378">Hydrolase</keyword>
<dbReference type="AlphaFoldDB" id="A0A1W1XJ54"/>
<dbReference type="Proteomes" id="UP000192783">
    <property type="component" value="Unassembled WGS sequence"/>
</dbReference>
<dbReference type="InterPro" id="IPR001940">
    <property type="entry name" value="Peptidase_S1C"/>
</dbReference>
<dbReference type="PANTHER" id="PTHR43343">
    <property type="entry name" value="PEPTIDASE S12"/>
    <property type="match status" value="1"/>
</dbReference>
<accession>A0A1W1XJ54</accession>
<keyword evidence="3" id="KW-0812">Transmembrane</keyword>
<evidence type="ECO:0000256" key="3">
    <source>
        <dbReference type="SAM" id="Phobius"/>
    </source>
</evidence>
<sequence length="283" mass="30349">MSSVPKVPENLRDVFMSLLPAHQALFRNVLVGLFFSVALLPSTASSLLREELNTIAVYEKVSSSVVNVVTTTVLYDFFYRPVPQEGAGSGVILSADGTIVTNYHVVRGAKAIEVRLADGSRWPAEVVGTAPEDDLAVIRIQAEGRDLVPISLGDSDALEVGQKIYALGNPFGLGQTLTAGHVSQLKRSIRDQGRVLEDLIQVDAAINPGNSGGALVDSQGRLVGINTAILSPTGTNVGIGFAIPVNRVKAAVPGMTSWWNKYLGYILAGLLAYWIWKRIARLR</sequence>
<dbReference type="InterPro" id="IPR009003">
    <property type="entry name" value="Peptidase_S1_PA"/>
</dbReference>
<keyword evidence="3" id="KW-1133">Transmembrane helix</keyword>
<proteinExistence type="predicted"/>
<feature type="transmembrane region" description="Helical" evidence="3">
    <location>
        <begin position="258"/>
        <end position="276"/>
    </location>
</feature>
<dbReference type="PRINTS" id="PR00834">
    <property type="entry name" value="PROTEASES2C"/>
</dbReference>
<dbReference type="EMBL" id="FWXF01000008">
    <property type="protein sequence ID" value="SMC23551.1"/>
    <property type="molecule type" value="Genomic_DNA"/>
</dbReference>
<evidence type="ECO:0000256" key="2">
    <source>
        <dbReference type="ARBA" id="ARBA00022801"/>
    </source>
</evidence>
<dbReference type="GO" id="GO:0004252">
    <property type="term" value="F:serine-type endopeptidase activity"/>
    <property type="evidence" value="ECO:0007669"/>
    <property type="project" value="InterPro"/>
</dbReference>
<reference evidence="4 5" key="1">
    <citation type="submission" date="2017-04" db="EMBL/GenBank/DDBJ databases">
        <authorList>
            <person name="Afonso C.L."/>
            <person name="Miller P.J."/>
            <person name="Scott M.A."/>
            <person name="Spackman E."/>
            <person name="Goraichik I."/>
            <person name="Dimitrov K.M."/>
            <person name="Suarez D.L."/>
            <person name="Swayne D.E."/>
        </authorList>
    </citation>
    <scope>NUCLEOTIDE SEQUENCE [LARGE SCALE GENOMIC DNA]</scope>
    <source>
        <strain evidence="4 5">DSM 13146</strain>
    </source>
</reference>
<evidence type="ECO:0000256" key="1">
    <source>
        <dbReference type="ARBA" id="ARBA00022670"/>
    </source>
</evidence>